<accession>A0A7S8D2U0</accession>
<feature type="coiled-coil region" evidence="1">
    <location>
        <begin position="3"/>
        <end position="37"/>
    </location>
</feature>
<dbReference type="AlphaFoldDB" id="A0A7S8D2U0"/>
<name>A0A7S8D2U0_FUSCU</name>
<dbReference type="EMBL" id="CP064748">
    <property type="protein sequence ID" value="QPC60936.1"/>
    <property type="molecule type" value="Genomic_DNA"/>
</dbReference>
<sequence>MKVESERKRAQLAENAKAEVENKIADFERRSRASADEAKTLREDLKAAWEG</sequence>
<evidence type="ECO:0000256" key="1">
    <source>
        <dbReference type="SAM" id="Coils"/>
    </source>
</evidence>
<evidence type="ECO:0000313" key="3">
    <source>
        <dbReference type="Proteomes" id="UP000663297"/>
    </source>
</evidence>
<organism evidence="2 3">
    <name type="scientific">Fusarium culmorum</name>
    <dbReference type="NCBI Taxonomy" id="5516"/>
    <lineage>
        <taxon>Eukaryota</taxon>
        <taxon>Fungi</taxon>
        <taxon>Dikarya</taxon>
        <taxon>Ascomycota</taxon>
        <taxon>Pezizomycotina</taxon>
        <taxon>Sordariomycetes</taxon>
        <taxon>Hypocreomycetidae</taxon>
        <taxon>Hypocreales</taxon>
        <taxon>Nectriaceae</taxon>
        <taxon>Fusarium</taxon>
    </lineage>
</organism>
<gene>
    <name evidence="2" type="ORF">HYE67_003167</name>
</gene>
<evidence type="ECO:0000313" key="2">
    <source>
        <dbReference type="EMBL" id="QPC60936.1"/>
    </source>
</evidence>
<proteinExistence type="predicted"/>
<dbReference type="Proteomes" id="UP000663297">
    <property type="component" value="Chromosome 2"/>
</dbReference>
<protein>
    <submittedName>
        <fullName evidence="2">Uncharacterized protein</fullName>
    </submittedName>
</protein>
<keyword evidence="1" id="KW-0175">Coiled coil</keyword>
<reference evidence="2" key="1">
    <citation type="submission" date="2020-11" db="EMBL/GenBank/DDBJ databases">
        <title>The chromosome-scale genome resource for two endophytic Fusarium species: F. culmorum and F. pseudograminearum.</title>
        <authorList>
            <person name="Yuan Z."/>
        </authorList>
    </citation>
    <scope>NUCLEOTIDE SEQUENCE</scope>
    <source>
        <strain evidence="2">Class2-1B</strain>
    </source>
</reference>